<protein>
    <submittedName>
        <fullName evidence="1">Uncharacterized protein</fullName>
    </submittedName>
</protein>
<reference evidence="1 2" key="1">
    <citation type="journal article" date="2015" name="Genome Announc.">
        <title>Expanding the biotechnology potential of lactobacilli through comparative genomics of 213 strains and associated genera.</title>
        <authorList>
            <person name="Sun Z."/>
            <person name="Harris H.M."/>
            <person name="McCann A."/>
            <person name="Guo C."/>
            <person name="Argimon S."/>
            <person name="Zhang W."/>
            <person name="Yang X."/>
            <person name="Jeffery I.B."/>
            <person name="Cooney J.C."/>
            <person name="Kagawa T.F."/>
            <person name="Liu W."/>
            <person name="Song Y."/>
            <person name="Salvetti E."/>
            <person name="Wrobel A."/>
            <person name="Rasinkangas P."/>
            <person name="Parkhill J."/>
            <person name="Rea M.C."/>
            <person name="O'Sullivan O."/>
            <person name="Ritari J."/>
            <person name="Douillard F.P."/>
            <person name="Paul Ross R."/>
            <person name="Yang R."/>
            <person name="Briner A.E."/>
            <person name="Felis G.E."/>
            <person name="de Vos W.M."/>
            <person name="Barrangou R."/>
            <person name="Klaenhammer T.R."/>
            <person name="Caufield P.W."/>
            <person name="Cui Y."/>
            <person name="Zhang H."/>
            <person name="O'Toole P.W."/>
        </authorList>
    </citation>
    <scope>NUCLEOTIDE SEQUENCE [LARGE SCALE GENOMIC DNA]</scope>
    <source>
        <strain evidence="1 2">DSM 12744</strain>
    </source>
</reference>
<dbReference type="PATRIC" id="fig|1423792.3.peg.1139"/>
<dbReference type="EMBL" id="AZEC01000018">
    <property type="protein sequence ID" value="KRL08866.1"/>
    <property type="molecule type" value="Genomic_DNA"/>
</dbReference>
<organism evidence="1 2">
    <name type="scientific">Schleiferilactobacillus perolens DSM 12744</name>
    <dbReference type="NCBI Taxonomy" id="1423792"/>
    <lineage>
        <taxon>Bacteria</taxon>
        <taxon>Bacillati</taxon>
        <taxon>Bacillota</taxon>
        <taxon>Bacilli</taxon>
        <taxon>Lactobacillales</taxon>
        <taxon>Lactobacillaceae</taxon>
        <taxon>Schleiferilactobacillus</taxon>
    </lineage>
</organism>
<evidence type="ECO:0000313" key="1">
    <source>
        <dbReference type="EMBL" id="KRL08866.1"/>
    </source>
</evidence>
<dbReference type="AlphaFoldDB" id="A0A0R1MUZ2"/>
<dbReference type="STRING" id="1423792.FD09_GL001119"/>
<evidence type="ECO:0000313" key="2">
    <source>
        <dbReference type="Proteomes" id="UP000051330"/>
    </source>
</evidence>
<name>A0A0R1MUZ2_9LACO</name>
<comment type="caution">
    <text evidence="1">The sequence shown here is derived from an EMBL/GenBank/DDBJ whole genome shotgun (WGS) entry which is preliminary data.</text>
</comment>
<sequence length="117" mass="12838">MTMPITTTTIAATKDSLQEKLADYLQENYADKKFARVTDRVEQVIELLSANGVKAEIAEIMGYYPEESEMQLNAIHISTTNRLTLVLTVVYPVSTGDADETITLPLTVTAPVAETEA</sequence>
<accession>A0A0R1MUZ2</accession>
<gene>
    <name evidence="1" type="ORF">FD09_GL001119</name>
</gene>
<proteinExistence type="predicted"/>
<keyword evidence="2" id="KW-1185">Reference proteome</keyword>
<dbReference type="OrthoDB" id="2328055at2"/>
<dbReference type="Proteomes" id="UP000051330">
    <property type="component" value="Unassembled WGS sequence"/>
</dbReference>